<accession>A0A087TTS2</accession>
<reference evidence="2 3" key="1">
    <citation type="submission" date="2013-11" db="EMBL/GenBank/DDBJ databases">
        <title>Genome sequencing of Stegodyphus mimosarum.</title>
        <authorList>
            <person name="Bechsgaard J."/>
        </authorList>
    </citation>
    <scope>NUCLEOTIDE SEQUENCE [LARGE SCALE GENOMIC DNA]</scope>
</reference>
<keyword evidence="3" id="KW-1185">Reference proteome</keyword>
<gene>
    <name evidence="2" type="ORF">X975_01588</name>
</gene>
<dbReference type="Proteomes" id="UP000054359">
    <property type="component" value="Unassembled WGS sequence"/>
</dbReference>
<dbReference type="EMBL" id="KK116698">
    <property type="protein sequence ID" value="KFM68511.1"/>
    <property type="molecule type" value="Genomic_DNA"/>
</dbReference>
<name>A0A087TTS2_STEMI</name>
<feature type="coiled-coil region" evidence="1">
    <location>
        <begin position="6"/>
        <end position="33"/>
    </location>
</feature>
<feature type="non-terminal residue" evidence="2">
    <location>
        <position position="44"/>
    </location>
</feature>
<evidence type="ECO:0000256" key="1">
    <source>
        <dbReference type="SAM" id="Coils"/>
    </source>
</evidence>
<evidence type="ECO:0000313" key="2">
    <source>
        <dbReference type="EMBL" id="KFM68511.1"/>
    </source>
</evidence>
<proteinExistence type="predicted"/>
<sequence length="44" mass="5375">MKIPEIKEKIVNLMKKQESLKNLNKKKREKSKLKVWGKKEVEMY</sequence>
<keyword evidence="1" id="KW-0175">Coiled coil</keyword>
<protein>
    <submittedName>
        <fullName evidence="2">Uncharacterized protein</fullName>
    </submittedName>
</protein>
<evidence type="ECO:0000313" key="3">
    <source>
        <dbReference type="Proteomes" id="UP000054359"/>
    </source>
</evidence>
<dbReference type="AlphaFoldDB" id="A0A087TTS2"/>
<organism evidence="2 3">
    <name type="scientific">Stegodyphus mimosarum</name>
    <name type="common">African social velvet spider</name>
    <dbReference type="NCBI Taxonomy" id="407821"/>
    <lineage>
        <taxon>Eukaryota</taxon>
        <taxon>Metazoa</taxon>
        <taxon>Ecdysozoa</taxon>
        <taxon>Arthropoda</taxon>
        <taxon>Chelicerata</taxon>
        <taxon>Arachnida</taxon>
        <taxon>Araneae</taxon>
        <taxon>Araneomorphae</taxon>
        <taxon>Entelegynae</taxon>
        <taxon>Eresoidea</taxon>
        <taxon>Eresidae</taxon>
        <taxon>Stegodyphus</taxon>
    </lineage>
</organism>